<gene>
    <name evidence="3" type="ORF">QJS04_geneDACA007108</name>
</gene>
<evidence type="ECO:0000256" key="2">
    <source>
        <dbReference type="SAM" id="Phobius"/>
    </source>
</evidence>
<feature type="transmembrane region" description="Helical" evidence="2">
    <location>
        <begin position="71"/>
        <end position="96"/>
    </location>
</feature>
<feature type="transmembrane region" description="Helical" evidence="2">
    <location>
        <begin position="108"/>
        <end position="127"/>
    </location>
</feature>
<keyword evidence="2" id="KW-0812">Transmembrane</keyword>
<dbReference type="Pfam" id="PF03140">
    <property type="entry name" value="DUF247"/>
    <property type="match status" value="1"/>
</dbReference>
<keyword evidence="2" id="KW-1133">Transmembrane helix</keyword>
<dbReference type="AlphaFoldDB" id="A0AAV9BMQ5"/>
<comment type="caution">
    <text evidence="3">The sequence shown here is derived from an EMBL/GenBank/DDBJ whole genome shotgun (WGS) entry which is preliminary data.</text>
</comment>
<evidence type="ECO:0000313" key="3">
    <source>
        <dbReference type="EMBL" id="KAK1277479.1"/>
    </source>
</evidence>
<feature type="compositionally biased region" description="Polar residues" evidence="1">
    <location>
        <begin position="35"/>
        <end position="44"/>
    </location>
</feature>
<sequence length="131" mass="14790">MLPEFQEEEETGTTTGSYVDLRTDVGCEGAKGAPSHSSSNNNSRLPLMYNEENRYCNSRWHKWRAVLMRNYFSAPWSTMSVVPASILLIHSLVLAYHHPLISLNSNDIHISTFIVALPISFFIAKCLSNSR</sequence>
<reference evidence="3" key="1">
    <citation type="journal article" date="2023" name="Nat. Commun.">
        <title>Diploid and tetraploid genomes of Acorus and the evolution of monocots.</title>
        <authorList>
            <person name="Ma L."/>
            <person name="Liu K.W."/>
            <person name="Li Z."/>
            <person name="Hsiao Y.Y."/>
            <person name="Qi Y."/>
            <person name="Fu T."/>
            <person name="Tang G.D."/>
            <person name="Zhang D."/>
            <person name="Sun W.H."/>
            <person name="Liu D.K."/>
            <person name="Li Y."/>
            <person name="Chen G.Z."/>
            <person name="Liu X.D."/>
            <person name="Liao X.Y."/>
            <person name="Jiang Y.T."/>
            <person name="Yu X."/>
            <person name="Hao Y."/>
            <person name="Huang J."/>
            <person name="Zhao X.W."/>
            <person name="Ke S."/>
            <person name="Chen Y.Y."/>
            <person name="Wu W.L."/>
            <person name="Hsu J.L."/>
            <person name="Lin Y.F."/>
            <person name="Huang M.D."/>
            <person name="Li C.Y."/>
            <person name="Huang L."/>
            <person name="Wang Z.W."/>
            <person name="Zhao X."/>
            <person name="Zhong W.Y."/>
            <person name="Peng D.H."/>
            <person name="Ahmad S."/>
            <person name="Lan S."/>
            <person name="Zhang J.S."/>
            <person name="Tsai W.C."/>
            <person name="Van de Peer Y."/>
            <person name="Liu Z.J."/>
        </authorList>
    </citation>
    <scope>NUCLEOTIDE SEQUENCE</scope>
    <source>
        <strain evidence="3">SCP</strain>
    </source>
</reference>
<evidence type="ECO:0000256" key="1">
    <source>
        <dbReference type="SAM" id="MobiDB-lite"/>
    </source>
</evidence>
<accession>A0AAV9BMQ5</accession>
<reference evidence="3" key="2">
    <citation type="submission" date="2023-06" db="EMBL/GenBank/DDBJ databases">
        <authorList>
            <person name="Ma L."/>
            <person name="Liu K.-W."/>
            <person name="Li Z."/>
            <person name="Hsiao Y.-Y."/>
            <person name="Qi Y."/>
            <person name="Fu T."/>
            <person name="Tang G."/>
            <person name="Zhang D."/>
            <person name="Sun W.-H."/>
            <person name="Liu D.-K."/>
            <person name="Li Y."/>
            <person name="Chen G.-Z."/>
            <person name="Liu X.-D."/>
            <person name="Liao X.-Y."/>
            <person name="Jiang Y.-T."/>
            <person name="Yu X."/>
            <person name="Hao Y."/>
            <person name="Huang J."/>
            <person name="Zhao X.-W."/>
            <person name="Ke S."/>
            <person name="Chen Y.-Y."/>
            <person name="Wu W.-L."/>
            <person name="Hsu J.-L."/>
            <person name="Lin Y.-F."/>
            <person name="Huang M.-D."/>
            <person name="Li C.-Y."/>
            <person name="Huang L."/>
            <person name="Wang Z.-W."/>
            <person name="Zhao X."/>
            <person name="Zhong W.-Y."/>
            <person name="Peng D.-H."/>
            <person name="Ahmad S."/>
            <person name="Lan S."/>
            <person name="Zhang J.-S."/>
            <person name="Tsai W.-C."/>
            <person name="Van De Peer Y."/>
            <person name="Liu Z.-J."/>
        </authorList>
    </citation>
    <scope>NUCLEOTIDE SEQUENCE</scope>
    <source>
        <strain evidence="3">SCP</strain>
        <tissue evidence="3">Leaves</tissue>
    </source>
</reference>
<feature type="region of interest" description="Disordered" evidence="1">
    <location>
        <begin position="25"/>
        <end position="44"/>
    </location>
</feature>
<organism evidence="3 4">
    <name type="scientific">Acorus gramineus</name>
    <name type="common">Dwarf sweet flag</name>
    <dbReference type="NCBI Taxonomy" id="55184"/>
    <lineage>
        <taxon>Eukaryota</taxon>
        <taxon>Viridiplantae</taxon>
        <taxon>Streptophyta</taxon>
        <taxon>Embryophyta</taxon>
        <taxon>Tracheophyta</taxon>
        <taxon>Spermatophyta</taxon>
        <taxon>Magnoliopsida</taxon>
        <taxon>Liliopsida</taxon>
        <taxon>Acoraceae</taxon>
        <taxon>Acorus</taxon>
    </lineage>
</organism>
<keyword evidence="4" id="KW-1185">Reference proteome</keyword>
<dbReference type="Proteomes" id="UP001179952">
    <property type="component" value="Unassembled WGS sequence"/>
</dbReference>
<proteinExistence type="predicted"/>
<evidence type="ECO:0000313" key="4">
    <source>
        <dbReference type="Proteomes" id="UP001179952"/>
    </source>
</evidence>
<dbReference type="EMBL" id="JAUJYN010000002">
    <property type="protein sequence ID" value="KAK1277479.1"/>
    <property type="molecule type" value="Genomic_DNA"/>
</dbReference>
<keyword evidence="2" id="KW-0472">Membrane</keyword>
<name>A0AAV9BMQ5_ACOGR</name>
<dbReference type="InterPro" id="IPR004158">
    <property type="entry name" value="DUF247_pln"/>
</dbReference>
<protein>
    <submittedName>
        <fullName evidence="3">Uncharacterized protein</fullName>
    </submittedName>
</protein>